<dbReference type="InterPro" id="IPR036249">
    <property type="entry name" value="Thioredoxin-like_sf"/>
</dbReference>
<evidence type="ECO:0000313" key="4">
    <source>
        <dbReference type="EMBL" id="EFM25598.1"/>
    </source>
</evidence>
<comment type="caution">
    <text evidence="4">The sequence shown here is derived from an EMBL/GenBank/DDBJ whole genome shotgun (WGS) entry which is preliminary data.</text>
</comment>
<organism evidence="4 5">
    <name type="scientific">Peptoniphilus duerdenii ATCC BAA-1640</name>
    <dbReference type="NCBI Taxonomy" id="862517"/>
    <lineage>
        <taxon>Bacteria</taxon>
        <taxon>Bacillati</taxon>
        <taxon>Bacillota</taxon>
        <taxon>Tissierellia</taxon>
        <taxon>Tissierellales</taxon>
        <taxon>Peptoniphilaceae</taxon>
        <taxon>Peptoniphilus</taxon>
    </lineage>
</organism>
<name>E0NKT3_9FIRM</name>
<protein>
    <submittedName>
        <fullName evidence="4">Redox-active disulfide protein 2</fullName>
    </submittedName>
</protein>
<feature type="active site" description="Nucleophile" evidence="1">
    <location>
        <position position="13"/>
    </location>
</feature>
<dbReference type="HOGENOM" id="CLU_090389_18_2_9"/>
<dbReference type="Proteomes" id="UP000003280">
    <property type="component" value="Unassembled WGS sequence"/>
</dbReference>
<dbReference type="InterPro" id="IPR005243">
    <property type="entry name" value="THIRX-like_proc"/>
</dbReference>
<feature type="domain" description="Thioredoxin-like fold" evidence="3">
    <location>
        <begin position="1"/>
        <end position="76"/>
    </location>
</feature>
<evidence type="ECO:0000256" key="2">
    <source>
        <dbReference type="PIRSR" id="PIRSR037031-51"/>
    </source>
</evidence>
<feature type="disulfide bond" description="Redox-active" evidence="2">
    <location>
        <begin position="10"/>
        <end position="13"/>
    </location>
</feature>
<dbReference type="RefSeq" id="WP_008901587.1">
    <property type="nucleotide sequence ID" value="NZ_GL397071.1"/>
</dbReference>
<dbReference type="NCBIfam" id="TIGR00412">
    <property type="entry name" value="redox_disulf_2"/>
    <property type="match status" value="1"/>
</dbReference>
<dbReference type="PANTHER" id="PTHR36450">
    <property type="entry name" value="THIOREDOXIN"/>
    <property type="match status" value="1"/>
</dbReference>
<dbReference type="PANTHER" id="PTHR36450:SF1">
    <property type="entry name" value="THIOREDOXIN"/>
    <property type="match status" value="1"/>
</dbReference>
<keyword evidence="2" id="KW-1015">Disulfide bond</keyword>
<dbReference type="eggNOG" id="COG0526">
    <property type="taxonomic scope" value="Bacteria"/>
</dbReference>
<evidence type="ECO:0000256" key="1">
    <source>
        <dbReference type="PIRSR" id="PIRSR037031-50"/>
    </source>
</evidence>
<dbReference type="SUPFAM" id="SSF52833">
    <property type="entry name" value="Thioredoxin-like"/>
    <property type="match status" value="1"/>
</dbReference>
<feature type="active site" description="Nucleophile" evidence="1">
    <location>
        <position position="10"/>
    </location>
</feature>
<dbReference type="EMBL" id="AEEH01000030">
    <property type="protein sequence ID" value="EFM25598.1"/>
    <property type="molecule type" value="Genomic_DNA"/>
</dbReference>
<reference evidence="4 5" key="1">
    <citation type="submission" date="2010-07" db="EMBL/GenBank/DDBJ databases">
        <authorList>
            <person name="Muzny D."/>
            <person name="Qin X."/>
            <person name="Deng J."/>
            <person name="Jiang H."/>
            <person name="Liu Y."/>
            <person name="Qu J."/>
            <person name="Song X.-Z."/>
            <person name="Zhang L."/>
            <person name="Thornton R."/>
            <person name="Coyle M."/>
            <person name="Francisco L."/>
            <person name="Jackson L."/>
            <person name="Javaid M."/>
            <person name="Korchina V."/>
            <person name="Kovar C."/>
            <person name="Mata R."/>
            <person name="Mathew T."/>
            <person name="Ngo R."/>
            <person name="Nguyen L."/>
            <person name="Nguyen N."/>
            <person name="Okwuonu G."/>
            <person name="Ongeri F."/>
            <person name="Pham C."/>
            <person name="Simmons D."/>
            <person name="Wilczek-Boney K."/>
            <person name="Hale W."/>
            <person name="Jakkamsetti A."/>
            <person name="Pham P."/>
            <person name="Ruth R."/>
            <person name="San Lucas F."/>
            <person name="Warren J."/>
            <person name="Zhang J."/>
            <person name="Zhao Z."/>
            <person name="Zhou C."/>
            <person name="Zhu D."/>
            <person name="Lee S."/>
            <person name="Bess C."/>
            <person name="Blankenburg K."/>
            <person name="Forbes L."/>
            <person name="Fu Q."/>
            <person name="Gubbala S."/>
            <person name="Hirani K."/>
            <person name="Jayaseelan J.C."/>
            <person name="Lara F."/>
            <person name="Munidasa M."/>
            <person name="Palculict T."/>
            <person name="Patil S."/>
            <person name="Pu L.-L."/>
            <person name="Saada N."/>
            <person name="Tang L."/>
            <person name="Weissenberger G."/>
            <person name="Zhu Y."/>
            <person name="Hemphill L."/>
            <person name="Shang Y."/>
            <person name="Youmans B."/>
            <person name="Ayvaz T."/>
            <person name="Ross M."/>
            <person name="Santibanez J."/>
            <person name="Aqrawi P."/>
            <person name="Gross S."/>
            <person name="Joshi V."/>
            <person name="Fowler G."/>
            <person name="Nazareth L."/>
            <person name="Reid J."/>
            <person name="Worley K."/>
            <person name="Petrosino J."/>
            <person name="Highlander S."/>
            <person name="Gibbs R."/>
        </authorList>
    </citation>
    <scope>NUCLEOTIDE SEQUENCE [LARGE SCALE GENOMIC DNA]</scope>
    <source>
        <strain evidence="4 5">ATCC BAA-1640</strain>
    </source>
</reference>
<keyword evidence="5" id="KW-1185">Reference proteome</keyword>
<accession>E0NKT3</accession>
<dbReference type="PIRSF" id="PIRSF037031">
    <property type="entry name" value="Redox_disulphide_2"/>
    <property type="match status" value="1"/>
</dbReference>
<keyword evidence="2" id="KW-0676">Redox-active center</keyword>
<dbReference type="AlphaFoldDB" id="E0NKT3"/>
<dbReference type="OrthoDB" id="9800630at2"/>
<gene>
    <name evidence="4" type="ORF">HMPREF9225_0772</name>
</gene>
<dbReference type="STRING" id="862517.HMPREF9225_0772"/>
<sequence>MIIKVIGEGCKDCDKLYENVTEAVNELNLDAKVEKVEDLIEIVKLGVMTSPSVMVDGKLVVSGNVASVKNLVKILKKEM</sequence>
<evidence type="ECO:0000313" key="5">
    <source>
        <dbReference type="Proteomes" id="UP000003280"/>
    </source>
</evidence>
<dbReference type="Gene3D" id="3.40.30.10">
    <property type="entry name" value="Glutaredoxin"/>
    <property type="match status" value="1"/>
</dbReference>
<proteinExistence type="predicted"/>
<dbReference type="Pfam" id="PF13192">
    <property type="entry name" value="Thioredoxin_3"/>
    <property type="match status" value="1"/>
</dbReference>
<evidence type="ECO:0000259" key="3">
    <source>
        <dbReference type="Pfam" id="PF13192"/>
    </source>
</evidence>
<dbReference type="InterPro" id="IPR012336">
    <property type="entry name" value="Thioredoxin-like_fold"/>
</dbReference>